<evidence type="ECO:0000256" key="2">
    <source>
        <dbReference type="ARBA" id="ARBA00022669"/>
    </source>
</evidence>
<keyword evidence="1" id="KW-0964">Secreted</keyword>
<dbReference type="Gene3D" id="2.70.50.50">
    <property type="entry name" value="chitin-binding protein cbp21"/>
    <property type="match status" value="1"/>
</dbReference>
<dbReference type="AlphaFoldDB" id="A0A7X5ZGN0"/>
<evidence type="ECO:0000259" key="5">
    <source>
        <dbReference type="Pfam" id="PF18416"/>
    </source>
</evidence>
<name>A0A7X5ZGN0_9GAMM</name>
<dbReference type="InterPro" id="IPR014756">
    <property type="entry name" value="Ig_E-set"/>
</dbReference>
<evidence type="ECO:0000313" key="6">
    <source>
        <dbReference type="EMBL" id="NII04879.1"/>
    </source>
</evidence>
<dbReference type="PANTHER" id="PTHR34823">
    <property type="entry name" value="GLCNAC-BINDING PROTEIN A"/>
    <property type="match status" value="1"/>
</dbReference>
<organism evidence="6 7">
    <name type="scientific">Luteibacter anthropi</name>
    <dbReference type="NCBI Taxonomy" id="564369"/>
    <lineage>
        <taxon>Bacteria</taxon>
        <taxon>Pseudomonadati</taxon>
        <taxon>Pseudomonadota</taxon>
        <taxon>Gammaproteobacteria</taxon>
        <taxon>Lysobacterales</taxon>
        <taxon>Rhodanobacteraceae</taxon>
        <taxon>Luteibacter</taxon>
    </lineage>
</organism>
<evidence type="ECO:0000256" key="1">
    <source>
        <dbReference type="ARBA" id="ARBA00022525"/>
    </source>
</evidence>
<evidence type="ECO:0000256" key="3">
    <source>
        <dbReference type="ARBA" id="ARBA00022729"/>
    </source>
</evidence>
<keyword evidence="3" id="KW-0732">Signal</keyword>
<dbReference type="Pfam" id="PF18416">
    <property type="entry name" value="GbpA_2"/>
    <property type="match status" value="1"/>
</dbReference>
<sequence length="435" mass="46959">MNTSVPLPSRARVPLKVGLASVIVGLCAQWAPSAVDAHGMASRPIARQYQCKKDEGYWGAVDGSKIPNAGCRAAYLAVAATEGQQAGIYPFQQYNEVAANPPRYEDMASIMVTVPNGLLCAGGDPRKRGLDVPQSKGWAKSVLRPAGGFVDMAWEATAAHNPSFLMVFLTKPGWSPGSELHWEDLDLIYKGESPEPDRSVYPNVYRYRVPFPAGRHGDAMVYSVWQRRDPGNEGFFNCSDVTIQDAGIPDFPWVEEKPFVAESMKPVPGEQVQFRVLGGDASGREVVDVKLAITDGNRHPVQWVAELASVLNLSHAAHVQVGVRDGDAVRFDGASIYANKVWLRDEGSSSAMRIIPADGPGPGPGDHPAWPEGLGAYKAGDVVKGIDGNLWRCKGHPHGAWCNIKPNTAPESWPYAPGSAAMPADEDQRAWVRAG</sequence>
<comment type="caution">
    <text evidence="6">The sequence shown here is derived from an EMBL/GenBank/DDBJ whole genome shotgun (WGS) entry which is preliminary data.</text>
</comment>
<accession>A0A7X5ZGN0</accession>
<feature type="domain" description="Chitin-binding type-4" evidence="4">
    <location>
        <begin position="38"/>
        <end position="241"/>
    </location>
</feature>
<dbReference type="Proteomes" id="UP000490980">
    <property type="component" value="Unassembled WGS sequence"/>
</dbReference>
<evidence type="ECO:0000259" key="4">
    <source>
        <dbReference type="Pfam" id="PF03067"/>
    </source>
</evidence>
<feature type="domain" description="N-acetylglucosamine binding protein A" evidence="5">
    <location>
        <begin position="253"/>
        <end position="353"/>
    </location>
</feature>
<evidence type="ECO:0000313" key="7">
    <source>
        <dbReference type="Proteomes" id="UP000490980"/>
    </source>
</evidence>
<dbReference type="InterPro" id="IPR051024">
    <property type="entry name" value="GlcNAc_Chitin_IntDeg"/>
</dbReference>
<keyword evidence="7" id="KW-1185">Reference proteome</keyword>
<dbReference type="GO" id="GO:0008061">
    <property type="term" value="F:chitin binding"/>
    <property type="evidence" value="ECO:0007669"/>
    <property type="project" value="UniProtKB-KW"/>
</dbReference>
<dbReference type="InterPro" id="IPR004302">
    <property type="entry name" value="Cellulose/chitin-bd_N"/>
</dbReference>
<dbReference type="EMBL" id="JAARLZ010000001">
    <property type="protein sequence ID" value="NII04879.1"/>
    <property type="molecule type" value="Genomic_DNA"/>
</dbReference>
<dbReference type="SUPFAM" id="SSF81296">
    <property type="entry name" value="E set domains"/>
    <property type="match status" value="1"/>
</dbReference>
<reference evidence="6 7" key="1">
    <citation type="submission" date="2020-03" db="EMBL/GenBank/DDBJ databases">
        <authorList>
            <person name="Lai Q."/>
        </authorList>
    </citation>
    <scope>NUCLEOTIDE SEQUENCE [LARGE SCALE GENOMIC DNA]</scope>
    <source>
        <strain evidence="6 7">CCUG 25036</strain>
    </source>
</reference>
<protein>
    <submittedName>
        <fullName evidence="6">Chitin-binding protein</fullName>
    </submittedName>
</protein>
<dbReference type="RefSeq" id="WP_166945576.1">
    <property type="nucleotide sequence ID" value="NZ_JAARLZ010000001.1"/>
</dbReference>
<gene>
    <name evidence="6" type="ORF">HBF25_00605</name>
</gene>
<dbReference type="Pfam" id="PF03067">
    <property type="entry name" value="LPMO_10"/>
    <property type="match status" value="1"/>
</dbReference>
<keyword evidence="2" id="KW-0147">Chitin-binding</keyword>
<dbReference type="InterPro" id="IPR041029">
    <property type="entry name" value="GbpA_2"/>
</dbReference>
<dbReference type="PANTHER" id="PTHR34823:SF1">
    <property type="entry name" value="CHITIN-BINDING TYPE-4 DOMAIN-CONTAINING PROTEIN"/>
    <property type="match status" value="1"/>
</dbReference>
<proteinExistence type="predicted"/>
<dbReference type="Gene3D" id="3.30.70.2150">
    <property type="match status" value="1"/>
</dbReference>